<dbReference type="Gene3D" id="3.30.450.40">
    <property type="match status" value="1"/>
</dbReference>
<dbReference type="RefSeq" id="WP_145938185.1">
    <property type="nucleotide sequence ID" value="NZ_BNAV01000016.1"/>
</dbReference>
<evidence type="ECO:0000256" key="1">
    <source>
        <dbReference type="ARBA" id="ARBA00023015"/>
    </source>
</evidence>
<dbReference type="Pfam" id="PF09339">
    <property type="entry name" value="HTH_IclR"/>
    <property type="match status" value="1"/>
</dbReference>
<reference evidence="5" key="2">
    <citation type="submission" date="2020-09" db="EMBL/GenBank/DDBJ databases">
        <authorList>
            <person name="Sun Q."/>
            <person name="Zhou Y."/>
        </authorList>
    </citation>
    <scope>NUCLEOTIDE SEQUENCE</scope>
    <source>
        <strain evidence="5">CGMCC 4.7679</strain>
    </source>
</reference>
<dbReference type="PANTHER" id="PTHR30136">
    <property type="entry name" value="HELIX-TURN-HELIX TRANSCRIPTIONAL REGULATOR, ICLR FAMILY"/>
    <property type="match status" value="1"/>
</dbReference>
<dbReference type="SMART" id="SM00346">
    <property type="entry name" value="HTH_ICLR"/>
    <property type="match status" value="1"/>
</dbReference>
<dbReference type="GO" id="GO:0003700">
    <property type="term" value="F:DNA-binding transcription factor activity"/>
    <property type="evidence" value="ECO:0007669"/>
    <property type="project" value="TreeGrafter"/>
</dbReference>
<gene>
    <name evidence="5" type="ORF">GCM10017566_66600</name>
</gene>
<evidence type="ECO:0000313" key="6">
    <source>
        <dbReference type="Proteomes" id="UP000658656"/>
    </source>
</evidence>
<evidence type="ECO:0000256" key="2">
    <source>
        <dbReference type="ARBA" id="ARBA00023125"/>
    </source>
</evidence>
<dbReference type="PROSITE" id="PS51078">
    <property type="entry name" value="ICLR_ED"/>
    <property type="match status" value="1"/>
</dbReference>
<keyword evidence="3" id="KW-0804">Transcription</keyword>
<dbReference type="Pfam" id="PF01614">
    <property type="entry name" value="IclR_C"/>
    <property type="match status" value="1"/>
</dbReference>
<accession>A0A8H9J489</accession>
<dbReference type="InterPro" id="IPR029016">
    <property type="entry name" value="GAF-like_dom_sf"/>
</dbReference>
<dbReference type="InterPro" id="IPR050707">
    <property type="entry name" value="HTH_MetabolicPath_Reg"/>
</dbReference>
<keyword evidence="6" id="KW-1185">Reference proteome</keyword>
<dbReference type="Proteomes" id="UP000658656">
    <property type="component" value="Unassembled WGS sequence"/>
</dbReference>
<dbReference type="GO" id="GO:0045892">
    <property type="term" value="P:negative regulation of DNA-templated transcription"/>
    <property type="evidence" value="ECO:0007669"/>
    <property type="project" value="TreeGrafter"/>
</dbReference>
<dbReference type="InterPro" id="IPR005471">
    <property type="entry name" value="Tscrpt_reg_IclR_N"/>
</dbReference>
<dbReference type="SUPFAM" id="SSF55781">
    <property type="entry name" value="GAF domain-like"/>
    <property type="match status" value="1"/>
</dbReference>
<reference evidence="5" key="1">
    <citation type="journal article" date="2014" name="Int. J. Syst. Evol. Microbiol.">
        <title>Complete genome sequence of Corynebacterium casei LMG S-19264T (=DSM 44701T), isolated from a smear-ripened cheese.</title>
        <authorList>
            <consortium name="US DOE Joint Genome Institute (JGI-PGF)"/>
            <person name="Walter F."/>
            <person name="Albersmeier A."/>
            <person name="Kalinowski J."/>
            <person name="Ruckert C."/>
        </authorList>
    </citation>
    <scope>NUCLEOTIDE SEQUENCE</scope>
    <source>
        <strain evidence="5">CGMCC 4.7679</strain>
    </source>
</reference>
<dbReference type="SUPFAM" id="SSF46785">
    <property type="entry name" value="Winged helix' DNA-binding domain"/>
    <property type="match status" value="1"/>
</dbReference>
<dbReference type="InterPro" id="IPR036390">
    <property type="entry name" value="WH_DNA-bd_sf"/>
</dbReference>
<dbReference type="InterPro" id="IPR036388">
    <property type="entry name" value="WH-like_DNA-bd_sf"/>
</dbReference>
<proteinExistence type="predicted"/>
<dbReference type="Gene3D" id="1.10.10.10">
    <property type="entry name" value="Winged helix-like DNA-binding domain superfamily/Winged helix DNA-binding domain"/>
    <property type="match status" value="1"/>
</dbReference>
<comment type="caution">
    <text evidence="5">The sequence shown here is derived from an EMBL/GenBank/DDBJ whole genome shotgun (WGS) entry which is preliminary data.</text>
</comment>
<dbReference type="AlphaFoldDB" id="A0A8H9J489"/>
<dbReference type="InterPro" id="IPR014757">
    <property type="entry name" value="Tscrpt_reg_IclR_C"/>
</dbReference>
<evidence type="ECO:0000256" key="3">
    <source>
        <dbReference type="ARBA" id="ARBA00023163"/>
    </source>
</evidence>
<dbReference type="GO" id="GO:0003677">
    <property type="term" value="F:DNA binding"/>
    <property type="evidence" value="ECO:0007669"/>
    <property type="project" value="UniProtKB-KW"/>
</dbReference>
<protein>
    <submittedName>
        <fullName evidence="5">IclR family transcriptional regulator</fullName>
    </submittedName>
</protein>
<name>A0A8H9J489_9PSEU</name>
<dbReference type="EMBL" id="BNAV01000016">
    <property type="protein sequence ID" value="GHF83226.1"/>
    <property type="molecule type" value="Genomic_DNA"/>
</dbReference>
<sequence>MGTAEEGGDLAGADRPAGSIRSMNSVLSTLRVFEEVAVRQPIGVSELSRVTGIPKSSVQRCLVTLKQAHWLRIVDREHARWGLTMKALVLGLRSAGEQDLRELAKPVIQELAAETSETVLLGLRDGEEYLIVAREDGKQLVRVFMEIGTRVPLGASSGGVAVLARLEPAEVEEILRAEPREFEGAPLLAPDEMRHEIARTAERGYALNMSSWYRPQVASLGAAITNSAGRPIAAVTLSIPEMRYDPSRERELARLVVAAADEISRLISSS</sequence>
<evidence type="ECO:0000259" key="4">
    <source>
        <dbReference type="PROSITE" id="PS51078"/>
    </source>
</evidence>
<keyword evidence="1" id="KW-0805">Transcription regulation</keyword>
<feature type="domain" description="IclR-ED" evidence="4">
    <location>
        <begin position="86"/>
        <end position="269"/>
    </location>
</feature>
<keyword evidence="2" id="KW-0238">DNA-binding</keyword>
<dbReference type="PANTHER" id="PTHR30136:SF24">
    <property type="entry name" value="HTH-TYPE TRANSCRIPTIONAL REPRESSOR ALLR"/>
    <property type="match status" value="1"/>
</dbReference>
<dbReference type="OrthoDB" id="9807558at2"/>
<organism evidence="5 6">
    <name type="scientific">Amycolatopsis bartoniae</name>
    <dbReference type="NCBI Taxonomy" id="941986"/>
    <lineage>
        <taxon>Bacteria</taxon>
        <taxon>Bacillati</taxon>
        <taxon>Actinomycetota</taxon>
        <taxon>Actinomycetes</taxon>
        <taxon>Pseudonocardiales</taxon>
        <taxon>Pseudonocardiaceae</taxon>
        <taxon>Amycolatopsis</taxon>
    </lineage>
</organism>
<evidence type="ECO:0000313" key="5">
    <source>
        <dbReference type="EMBL" id="GHF83226.1"/>
    </source>
</evidence>